<dbReference type="Pfam" id="PF23726">
    <property type="entry name" value="Beta-prop_RSE1_2nd"/>
    <property type="match status" value="2"/>
</dbReference>
<accession>A0AAD7G8E5</accession>
<comment type="caution">
    <text evidence="4">The sequence shown here is derived from an EMBL/GenBank/DDBJ whole genome shotgun (WGS) entry which is preliminary data.</text>
</comment>
<dbReference type="Proteomes" id="UP001221757">
    <property type="component" value="Unassembled WGS sequence"/>
</dbReference>
<feature type="region of interest" description="Disordered" evidence="1">
    <location>
        <begin position="736"/>
        <end position="755"/>
    </location>
</feature>
<evidence type="ECO:0000313" key="5">
    <source>
        <dbReference type="Proteomes" id="UP001221757"/>
    </source>
</evidence>
<feature type="domain" description="RSE1/DDB1/CPSF1 second beta-propeller" evidence="3">
    <location>
        <begin position="818"/>
        <end position="919"/>
    </location>
</feature>
<feature type="region of interest" description="Disordered" evidence="1">
    <location>
        <begin position="528"/>
        <end position="552"/>
    </location>
</feature>
<evidence type="ECO:0000256" key="1">
    <source>
        <dbReference type="SAM" id="MobiDB-lite"/>
    </source>
</evidence>
<dbReference type="PANTHER" id="PTHR10644">
    <property type="entry name" value="DNA REPAIR/RNA PROCESSING CPSF FAMILY"/>
    <property type="match status" value="1"/>
</dbReference>
<proteinExistence type="predicted"/>
<feature type="domain" description="RSE1/DDB1/CPSF1 second beta-propeller" evidence="3">
    <location>
        <begin position="1088"/>
        <end position="1144"/>
    </location>
</feature>
<name>A0AAD7G8E5_MYCRO</name>
<feature type="compositionally biased region" description="Basic and acidic residues" evidence="1">
    <location>
        <begin position="381"/>
        <end position="393"/>
    </location>
</feature>
<feature type="compositionally biased region" description="Polar residues" evidence="1">
    <location>
        <begin position="744"/>
        <end position="755"/>
    </location>
</feature>
<dbReference type="Pfam" id="PF10433">
    <property type="entry name" value="Beta-prop_RSE1_1st"/>
    <property type="match status" value="1"/>
</dbReference>
<reference evidence="4" key="1">
    <citation type="submission" date="2023-03" db="EMBL/GenBank/DDBJ databases">
        <title>Massive genome expansion in bonnet fungi (Mycena s.s.) driven by repeated elements and novel gene families across ecological guilds.</title>
        <authorList>
            <consortium name="Lawrence Berkeley National Laboratory"/>
            <person name="Harder C.B."/>
            <person name="Miyauchi S."/>
            <person name="Viragh M."/>
            <person name="Kuo A."/>
            <person name="Thoen E."/>
            <person name="Andreopoulos B."/>
            <person name="Lu D."/>
            <person name="Skrede I."/>
            <person name="Drula E."/>
            <person name="Henrissat B."/>
            <person name="Morin E."/>
            <person name="Kohler A."/>
            <person name="Barry K."/>
            <person name="LaButti K."/>
            <person name="Morin E."/>
            <person name="Salamov A."/>
            <person name="Lipzen A."/>
            <person name="Mereny Z."/>
            <person name="Hegedus B."/>
            <person name="Baldrian P."/>
            <person name="Stursova M."/>
            <person name="Weitz H."/>
            <person name="Taylor A."/>
            <person name="Grigoriev I.V."/>
            <person name="Nagy L.G."/>
            <person name="Martin F."/>
            <person name="Kauserud H."/>
        </authorList>
    </citation>
    <scope>NUCLEOTIDE SEQUENCE</scope>
    <source>
        <strain evidence="4">CBHHK067</strain>
    </source>
</reference>
<gene>
    <name evidence="4" type="ORF">B0H17DRAFT_1139665</name>
</gene>
<feature type="region of interest" description="Disordered" evidence="1">
    <location>
        <begin position="338"/>
        <end position="487"/>
    </location>
</feature>
<evidence type="ECO:0000259" key="3">
    <source>
        <dbReference type="Pfam" id="PF23726"/>
    </source>
</evidence>
<dbReference type="InterPro" id="IPR018846">
    <property type="entry name" value="Beta-prop_RSE1/DDB1/CPSF1_1st"/>
</dbReference>
<dbReference type="InterPro" id="IPR015943">
    <property type="entry name" value="WD40/YVTN_repeat-like_dom_sf"/>
</dbReference>
<dbReference type="AlphaFoldDB" id="A0AAD7G8E5"/>
<dbReference type="Gene3D" id="2.130.10.10">
    <property type="entry name" value="YVTN repeat-like/Quinoprotein amine dehydrogenase"/>
    <property type="match status" value="3"/>
</dbReference>
<dbReference type="InterPro" id="IPR050358">
    <property type="entry name" value="RSE1/DDB1/CFT1"/>
</dbReference>
<sequence length="1169" mass="128887">MSDLSASGSEKEDEPGVQIPRTFAIPNQTAGVPELREALKNSHKLVHELVAENKLLRAQIAKYKASNPGRKGKKGRSSIKGDNMLGYHTKIISLGKSFGVMVDPWIQTMVFSKKIALPLATPAQIFKSESELYNQYLTAALYTHVDEKFHELIDTAFLHHLNAQRSTGIHNIKECLPLILLSEKVVTDLEPATIRRLILHPGDDPKAQKCSKFPPILYHGLRQLPTNLFMNRIPALALRAVLWGKESVSDGGTRKPASSVVGHIWKIKKVTEGSIAFVCTAMMGPGFQRVLKFWHSVVFASITVAAPVERAENAAEANSDEEMAEALAGLDIEGIPEDDANRLSNFNWESDDESPVAGPSNTITADPPAPSASGEGSEAEEPARRPRRADGARDPAPSVPTTEEEEVDEIPAPVGRVHPRRIISPVEEEEGSDLTALSNEDVAPAAVGGRTKSSKAAAPNPPATVSGKEPARKGKKASVSKGKEKAVTQPEVVMQPVDDEGLPKSEGVDTATIVRLTKFHELNEYFLTMPSGVGSPPPSPSSQDRRQGRRARVQVQATALVSLVLDQLRGHAHELGCLTVLVHCAAAAPRLAEKDRFSFLPAGQGSISVPQTTYKYKEEWAGYDLGKVDTEVDALPRMPMAPMQPNIAMQAKRQLAMLQDMIAEVKTVTAMYVQQAMLAPPYVKLIGQMNVMHGSIMSDVILDNIFTDMAFHDKIKDSQRNVEAVQLNARSERTSGYRSVHGAHSSSCGDNHTSQSVPGLHRSAMRICTSTSCCVNSARSIYMLSATSLDIMRLYPFVVMLTYYELGLGLNHIVRKWTMFVNIGLQNGVLLQTVLDPINGQLTDTRTRFLGTRPIRLLHVQIQQNPAILALSSRSWLNYMHQNLMHFTPLIFENFGFSAELSPEGLIRITGSTLRIFQIPKLGTKLKQDSMPLSYTPRKFIAHPTNHYFYMIEGDHHVLGPDAAAAKLDGLSLKIKYFDTVPVMSSLCILKSGFLFVAAEFGNHYVYRFQKLGNDDNEPEYSSTTYPSFSMSDPSSLLPHAYFRPRALENLVIADEIESIDPIIDSKVLNVLRYSDAQQIFTACRREAWSTFRTRHRLEVEESFGRQSGGKTQDDEYDSYIILSFANGTLVLSIGETIEEVQDTASTVPFQGALELVNANRVEWQQHGL</sequence>
<evidence type="ECO:0000259" key="2">
    <source>
        <dbReference type="Pfam" id="PF10433"/>
    </source>
</evidence>
<keyword evidence="5" id="KW-1185">Reference proteome</keyword>
<organism evidence="4 5">
    <name type="scientific">Mycena rosella</name>
    <name type="common">Pink bonnet</name>
    <name type="synonym">Agaricus rosellus</name>
    <dbReference type="NCBI Taxonomy" id="1033263"/>
    <lineage>
        <taxon>Eukaryota</taxon>
        <taxon>Fungi</taxon>
        <taxon>Dikarya</taxon>
        <taxon>Basidiomycota</taxon>
        <taxon>Agaricomycotina</taxon>
        <taxon>Agaricomycetes</taxon>
        <taxon>Agaricomycetidae</taxon>
        <taxon>Agaricales</taxon>
        <taxon>Marasmiineae</taxon>
        <taxon>Mycenaceae</taxon>
        <taxon>Mycena</taxon>
    </lineage>
</organism>
<feature type="domain" description="RSE1/DDB1/CPSF1 first beta-propeller" evidence="2">
    <location>
        <begin position="972"/>
        <end position="1022"/>
    </location>
</feature>
<dbReference type="EMBL" id="JARKIE010000138">
    <property type="protein sequence ID" value="KAJ7677514.1"/>
    <property type="molecule type" value="Genomic_DNA"/>
</dbReference>
<evidence type="ECO:0000313" key="4">
    <source>
        <dbReference type="EMBL" id="KAJ7677514.1"/>
    </source>
</evidence>
<protein>
    <submittedName>
        <fullName evidence="4">Uncharacterized protein</fullName>
    </submittedName>
</protein>
<dbReference type="InterPro" id="IPR058543">
    <property type="entry name" value="Beta-prop_RSE1/DDB1/CPSF1_2nd"/>
</dbReference>